<evidence type="ECO:0000256" key="1">
    <source>
        <dbReference type="SAM" id="MobiDB-lite"/>
    </source>
</evidence>
<keyword evidence="3" id="KW-1185">Reference proteome</keyword>
<proteinExistence type="predicted"/>
<accession>A0A540N813</accession>
<evidence type="ECO:0000313" key="3">
    <source>
        <dbReference type="Proteomes" id="UP000315295"/>
    </source>
</evidence>
<feature type="region of interest" description="Disordered" evidence="1">
    <location>
        <begin position="103"/>
        <end position="138"/>
    </location>
</feature>
<dbReference type="Proteomes" id="UP000315295">
    <property type="component" value="Unassembled WGS sequence"/>
</dbReference>
<dbReference type="EMBL" id="VIEB01000100">
    <property type="protein sequence ID" value="TQE06640.1"/>
    <property type="molecule type" value="Genomic_DNA"/>
</dbReference>
<dbReference type="AlphaFoldDB" id="A0A540N813"/>
<reference evidence="2 3" key="1">
    <citation type="journal article" date="2019" name="G3 (Bethesda)">
        <title>Sequencing of a Wild Apple (Malus baccata) Genome Unravels the Differences Between Cultivated and Wild Apple Species Regarding Disease Resistance and Cold Tolerance.</title>
        <authorList>
            <person name="Chen X."/>
        </authorList>
    </citation>
    <scope>NUCLEOTIDE SEQUENCE [LARGE SCALE GENOMIC DNA]</scope>
    <source>
        <strain evidence="3">cv. Shandingzi</strain>
        <tissue evidence="2">Leaves</tissue>
    </source>
</reference>
<evidence type="ECO:0000313" key="2">
    <source>
        <dbReference type="EMBL" id="TQE06640.1"/>
    </source>
</evidence>
<gene>
    <name evidence="2" type="ORF">C1H46_007706</name>
</gene>
<comment type="caution">
    <text evidence="2">The sequence shown here is derived from an EMBL/GenBank/DDBJ whole genome shotgun (WGS) entry which is preliminary data.</text>
</comment>
<protein>
    <submittedName>
        <fullName evidence="2">Uncharacterized protein</fullName>
    </submittedName>
</protein>
<feature type="compositionally biased region" description="Polar residues" evidence="1">
    <location>
        <begin position="107"/>
        <end position="121"/>
    </location>
</feature>
<name>A0A540N813_MALBA</name>
<sequence length="138" mass="14899">MDKDIPLPPPPPPLPDEDSSWDYFDPMDESESFRFVGSSGVDVNFDDIKGWRQGRSEEASHSVEEMGRWAKVGLDGNVNSLNSGVDGSLQTCNGEGRQLVVGRNANGGATSLTGKVSVEQSGSKREKNVGEKDLCAKR</sequence>
<organism evidence="2 3">
    <name type="scientific">Malus baccata</name>
    <name type="common">Siberian crab apple</name>
    <name type="synonym">Pyrus baccata</name>
    <dbReference type="NCBI Taxonomy" id="106549"/>
    <lineage>
        <taxon>Eukaryota</taxon>
        <taxon>Viridiplantae</taxon>
        <taxon>Streptophyta</taxon>
        <taxon>Embryophyta</taxon>
        <taxon>Tracheophyta</taxon>
        <taxon>Spermatophyta</taxon>
        <taxon>Magnoliopsida</taxon>
        <taxon>eudicotyledons</taxon>
        <taxon>Gunneridae</taxon>
        <taxon>Pentapetalae</taxon>
        <taxon>rosids</taxon>
        <taxon>fabids</taxon>
        <taxon>Rosales</taxon>
        <taxon>Rosaceae</taxon>
        <taxon>Amygdaloideae</taxon>
        <taxon>Maleae</taxon>
        <taxon>Malus</taxon>
    </lineage>
</organism>
<feature type="compositionally biased region" description="Basic and acidic residues" evidence="1">
    <location>
        <begin position="122"/>
        <end position="138"/>
    </location>
</feature>